<dbReference type="PANTHER" id="PTHR43685:SF2">
    <property type="entry name" value="GLYCOSYLTRANSFERASE 2-LIKE DOMAIN-CONTAINING PROTEIN"/>
    <property type="match status" value="1"/>
</dbReference>
<dbReference type="InterPro" id="IPR001173">
    <property type="entry name" value="Glyco_trans_2-like"/>
</dbReference>
<dbReference type="InterPro" id="IPR029044">
    <property type="entry name" value="Nucleotide-diphossugar_trans"/>
</dbReference>
<dbReference type="SUPFAM" id="SSF53756">
    <property type="entry name" value="UDP-Glycosyltransferase/glycogen phosphorylase"/>
    <property type="match status" value="1"/>
</dbReference>
<comment type="caution">
    <text evidence="2">The sequence shown here is derived from an EMBL/GenBank/DDBJ whole genome shotgun (WGS) entry which is preliminary data.</text>
</comment>
<dbReference type="Proteomes" id="UP000320772">
    <property type="component" value="Unassembled WGS sequence"/>
</dbReference>
<dbReference type="Pfam" id="PF00535">
    <property type="entry name" value="Glycos_transf_2"/>
    <property type="match status" value="1"/>
</dbReference>
<evidence type="ECO:0000259" key="1">
    <source>
        <dbReference type="Pfam" id="PF00535"/>
    </source>
</evidence>
<accession>A0A4Y3M779</accession>
<dbReference type="Pfam" id="PF13692">
    <property type="entry name" value="Glyco_trans_1_4"/>
    <property type="match status" value="1"/>
</dbReference>
<dbReference type="AlphaFoldDB" id="A0A4Y3M779"/>
<dbReference type="PANTHER" id="PTHR43685">
    <property type="entry name" value="GLYCOSYLTRANSFERASE"/>
    <property type="match status" value="1"/>
</dbReference>
<keyword evidence="3" id="KW-1185">Reference proteome</keyword>
<proteinExistence type="predicted"/>
<dbReference type="SUPFAM" id="SSF53448">
    <property type="entry name" value="Nucleotide-diphospho-sugar transferases"/>
    <property type="match status" value="1"/>
</dbReference>
<protein>
    <recommendedName>
        <fullName evidence="1">Glycosyltransferase 2-like domain-containing protein</fullName>
    </recommendedName>
</protein>
<reference evidence="2 3" key="1">
    <citation type="submission" date="2019-06" db="EMBL/GenBank/DDBJ databases">
        <title>Whole genome shotgun sequence of Gluconobacter roseus NBRC 3990.</title>
        <authorList>
            <person name="Hosoyama A."/>
            <person name="Uohara A."/>
            <person name="Ohji S."/>
            <person name="Ichikawa N."/>
        </authorList>
    </citation>
    <scope>NUCLEOTIDE SEQUENCE [LARGE SCALE GENOMIC DNA]</scope>
    <source>
        <strain evidence="2 3">NBRC 3990</strain>
    </source>
</reference>
<evidence type="ECO:0000313" key="3">
    <source>
        <dbReference type="Proteomes" id="UP000320772"/>
    </source>
</evidence>
<gene>
    <name evidence="2" type="ORF">GRO01_26860</name>
</gene>
<sequence length="468" mass="52599">MQTCAKAFDLFLQLWRKMDGQTHCIWLGDIDSALKNSLHVELENALSSGTFHMPGRVDNVPAWLASADVFVLPSREDPYPSVVLEALASGLPCVAFEDAGGIPDLLRQSMTTSDNNTRVVPFADVPAMSHAAKELAEWSLKRPVKERQKTARAAQRRFIFKEYTCKLLGLALPTVPKISVVVPSHNYARYMSSRLSSIFAQTVPVFEVIVLDDASGDNSLEIAQQTAKDWDRDITCIANTVASGSVFRQWHKALKVARGDWIWIAEADDFCEPDFLQHIVDGIKDSPSIVMAFTDSRAVDENGAPLSPSYRNYYAESAGLLLENDSHFTGEGFLRGCLSERNLVLNVSSALFRRNSLLKAMNTCQKDLQNLRIAGDWRVYLEVLSQKNAEIIYVAKPLNVHRRHADSATHTLNRRNHIEEITYMHRLIANRLALPETQISRQKRYRAILERQFGLSPTETRDKAILIS</sequence>
<name>A0A4Y3M779_9PROT</name>
<dbReference type="RefSeq" id="WP_231489982.1">
    <property type="nucleotide sequence ID" value="NZ_BAQZ01000022.1"/>
</dbReference>
<dbReference type="Gene3D" id="3.90.550.10">
    <property type="entry name" value="Spore Coat Polysaccharide Biosynthesis Protein SpsA, Chain A"/>
    <property type="match status" value="1"/>
</dbReference>
<dbReference type="EMBL" id="BJLY01000009">
    <property type="protein sequence ID" value="GEB05110.1"/>
    <property type="molecule type" value="Genomic_DNA"/>
</dbReference>
<dbReference type="Gene3D" id="3.40.50.2000">
    <property type="entry name" value="Glycogen Phosphorylase B"/>
    <property type="match status" value="1"/>
</dbReference>
<organism evidence="2 3">
    <name type="scientific">Gluconobacter roseus NBRC 3990</name>
    <dbReference type="NCBI Taxonomy" id="1307950"/>
    <lineage>
        <taxon>Bacteria</taxon>
        <taxon>Pseudomonadati</taxon>
        <taxon>Pseudomonadota</taxon>
        <taxon>Alphaproteobacteria</taxon>
        <taxon>Acetobacterales</taxon>
        <taxon>Acetobacteraceae</taxon>
        <taxon>Gluconobacter</taxon>
    </lineage>
</organism>
<feature type="domain" description="Glycosyltransferase 2-like" evidence="1">
    <location>
        <begin position="179"/>
        <end position="329"/>
    </location>
</feature>
<dbReference type="InterPro" id="IPR050834">
    <property type="entry name" value="Glycosyltransf_2"/>
</dbReference>
<evidence type="ECO:0000313" key="2">
    <source>
        <dbReference type="EMBL" id="GEB05110.1"/>
    </source>
</evidence>